<evidence type="ECO:0000313" key="3">
    <source>
        <dbReference type="Proteomes" id="UP000027195"/>
    </source>
</evidence>
<dbReference type="HOGENOM" id="CLU_2589426_0_0_1"/>
<proteinExistence type="predicted"/>
<evidence type="ECO:0000256" key="1">
    <source>
        <dbReference type="SAM" id="MobiDB-lite"/>
    </source>
</evidence>
<name>A0A067M884_BOTB1</name>
<gene>
    <name evidence="2" type="ORF">BOTBODRAFT_34843</name>
</gene>
<dbReference type="InParanoid" id="A0A067M884"/>
<feature type="compositionally biased region" description="Polar residues" evidence="1">
    <location>
        <begin position="42"/>
        <end position="54"/>
    </location>
</feature>
<accession>A0A067M884</accession>
<reference evidence="3" key="1">
    <citation type="journal article" date="2014" name="Proc. Natl. Acad. Sci. U.S.A.">
        <title>Extensive sampling of basidiomycete genomes demonstrates inadequacy of the white-rot/brown-rot paradigm for wood decay fungi.</title>
        <authorList>
            <person name="Riley R."/>
            <person name="Salamov A.A."/>
            <person name="Brown D.W."/>
            <person name="Nagy L.G."/>
            <person name="Floudas D."/>
            <person name="Held B.W."/>
            <person name="Levasseur A."/>
            <person name="Lombard V."/>
            <person name="Morin E."/>
            <person name="Otillar R."/>
            <person name="Lindquist E.A."/>
            <person name="Sun H."/>
            <person name="LaButti K.M."/>
            <person name="Schmutz J."/>
            <person name="Jabbour D."/>
            <person name="Luo H."/>
            <person name="Baker S.E."/>
            <person name="Pisabarro A.G."/>
            <person name="Walton J.D."/>
            <person name="Blanchette R.A."/>
            <person name="Henrissat B."/>
            <person name="Martin F."/>
            <person name="Cullen D."/>
            <person name="Hibbett D.S."/>
            <person name="Grigoriev I.V."/>
        </authorList>
    </citation>
    <scope>NUCLEOTIDE SEQUENCE [LARGE SCALE GENOMIC DNA]</scope>
    <source>
        <strain evidence="3">FD-172 SS1</strain>
    </source>
</reference>
<feature type="compositionally biased region" description="Basic and acidic residues" evidence="1">
    <location>
        <begin position="62"/>
        <end position="73"/>
    </location>
</feature>
<feature type="region of interest" description="Disordered" evidence="1">
    <location>
        <begin position="1"/>
        <end position="80"/>
    </location>
</feature>
<keyword evidence="3" id="KW-1185">Reference proteome</keyword>
<protein>
    <submittedName>
        <fullName evidence="2">Uncharacterized protein</fullName>
    </submittedName>
</protein>
<feature type="compositionally biased region" description="Basic residues" evidence="1">
    <location>
        <begin position="30"/>
        <end position="41"/>
    </location>
</feature>
<dbReference type="Proteomes" id="UP000027195">
    <property type="component" value="Unassembled WGS sequence"/>
</dbReference>
<dbReference type="EMBL" id="KL198053">
    <property type="protein sequence ID" value="KDQ11988.1"/>
    <property type="molecule type" value="Genomic_DNA"/>
</dbReference>
<feature type="compositionally biased region" description="Polar residues" evidence="1">
    <location>
        <begin position="1"/>
        <end position="11"/>
    </location>
</feature>
<dbReference type="AlphaFoldDB" id="A0A067M884"/>
<sequence length="80" mass="8905">MHTPHSGSSTPVHWPMISNPYTFPPTLPPRHLHASHNHQSLHAHTSQAAHSEQASHPHPPSHVHDPGVGHDLDEWFAFSQ</sequence>
<evidence type="ECO:0000313" key="2">
    <source>
        <dbReference type="EMBL" id="KDQ11988.1"/>
    </source>
</evidence>
<organism evidence="2 3">
    <name type="scientific">Botryobasidium botryosum (strain FD-172 SS1)</name>
    <dbReference type="NCBI Taxonomy" id="930990"/>
    <lineage>
        <taxon>Eukaryota</taxon>
        <taxon>Fungi</taxon>
        <taxon>Dikarya</taxon>
        <taxon>Basidiomycota</taxon>
        <taxon>Agaricomycotina</taxon>
        <taxon>Agaricomycetes</taxon>
        <taxon>Cantharellales</taxon>
        <taxon>Botryobasidiaceae</taxon>
        <taxon>Botryobasidium</taxon>
    </lineage>
</organism>